<proteinExistence type="predicted"/>
<organism evidence="1 2">
    <name type="scientific">Tsukamurella conjunctivitidis</name>
    <dbReference type="NCBI Taxonomy" id="2592068"/>
    <lineage>
        <taxon>Bacteria</taxon>
        <taxon>Bacillati</taxon>
        <taxon>Actinomycetota</taxon>
        <taxon>Actinomycetes</taxon>
        <taxon>Mycobacteriales</taxon>
        <taxon>Tsukamurellaceae</taxon>
        <taxon>Tsukamurella</taxon>
    </lineage>
</organism>
<gene>
    <name evidence="1" type="ORF">FK530_22540</name>
</gene>
<reference evidence="1 2" key="1">
    <citation type="submission" date="2019-06" db="EMBL/GenBank/DDBJ databases">
        <title>Tsukamurella conjunctivitidis sp. nov., Tsukamurella assacharolytica sp. nov. and Tsukamurella sputae sp. nov. isolated from patients with conjunctivitis, bacteraemia (lymphoma) and respiratory infection (sputum) in Hong Kong.</title>
        <authorList>
            <person name="Teng J.L.L."/>
            <person name="Lee H.H."/>
            <person name="Fong J.Y.H."/>
            <person name="Fok K.M.N."/>
            <person name="Lau S.K.P."/>
            <person name="Woo P.C.Y."/>
        </authorList>
    </citation>
    <scope>NUCLEOTIDE SEQUENCE [LARGE SCALE GENOMIC DNA]</scope>
    <source>
        <strain evidence="1 2">HKU72</strain>
    </source>
</reference>
<dbReference type="RefSeq" id="WP_146489206.1">
    <property type="nucleotide sequence ID" value="NZ_VIGX01000025.1"/>
</dbReference>
<dbReference type="Proteomes" id="UP000319375">
    <property type="component" value="Unassembled WGS sequence"/>
</dbReference>
<protein>
    <submittedName>
        <fullName evidence="1">Uncharacterized protein</fullName>
    </submittedName>
</protein>
<evidence type="ECO:0000313" key="2">
    <source>
        <dbReference type="Proteomes" id="UP000319375"/>
    </source>
</evidence>
<dbReference type="EMBL" id="VIGX01000025">
    <property type="protein sequence ID" value="TWS25618.1"/>
    <property type="molecule type" value="Genomic_DNA"/>
</dbReference>
<accession>A0A5C5RSU5</accession>
<dbReference type="OrthoDB" id="4775217at2"/>
<name>A0A5C5RSU5_9ACTN</name>
<evidence type="ECO:0000313" key="1">
    <source>
        <dbReference type="EMBL" id="TWS25618.1"/>
    </source>
</evidence>
<comment type="caution">
    <text evidence="1">The sequence shown here is derived from an EMBL/GenBank/DDBJ whole genome shotgun (WGS) entry which is preliminary data.</text>
</comment>
<sequence>MTNVERLPSADDALRALHRDLERLAAQASTSYLMSQPLRIEDHGEWKRAVWYESEELSIITEDGTVAFAAGRRFDHYPDECHITRATARRIAQALLSASAYVADHPPTDGGPN</sequence>
<keyword evidence="2" id="KW-1185">Reference proteome</keyword>
<dbReference type="AlphaFoldDB" id="A0A5C5RSU5"/>